<sequence length="124" mass="14072">MNGIAEFRSTVIDCPDPRALADFYSRLLGWPVAYDEDDWAVVTEVGSPMRLAFQRAEDYQPPVWPSRERPQQVHIDTMVDDLDKAEEQVLMIGATKTEVQPSENDSFRVFLDPAGHPFCLTAKD</sequence>
<dbReference type="InterPro" id="IPR037523">
    <property type="entry name" value="VOC_core"/>
</dbReference>
<dbReference type="SUPFAM" id="SSF54593">
    <property type="entry name" value="Glyoxalase/Bleomycin resistance protein/Dihydroxybiphenyl dioxygenase"/>
    <property type="match status" value="1"/>
</dbReference>
<reference evidence="2" key="2">
    <citation type="submission" date="2020-09" db="EMBL/GenBank/DDBJ databases">
        <authorList>
            <person name="Sun Q."/>
            <person name="Zhou Y."/>
        </authorList>
    </citation>
    <scope>NUCLEOTIDE SEQUENCE</scope>
    <source>
        <strain evidence="2">CGMCC 4.7430</strain>
    </source>
</reference>
<dbReference type="Proteomes" id="UP000660745">
    <property type="component" value="Unassembled WGS sequence"/>
</dbReference>
<dbReference type="PANTHER" id="PTHR35908">
    <property type="entry name" value="HYPOTHETICAL FUSION PROTEIN"/>
    <property type="match status" value="1"/>
</dbReference>
<dbReference type="InterPro" id="IPR041581">
    <property type="entry name" value="Glyoxalase_6"/>
</dbReference>
<dbReference type="EMBL" id="BMNK01000008">
    <property type="protein sequence ID" value="GGP10032.1"/>
    <property type="molecule type" value="Genomic_DNA"/>
</dbReference>
<evidence type="ECO:0000259" key="1">
    <source>
        <dbReference type="PROSITE" id="PS51819"/>
    </source>
</evidence>
<comment type="caution">
    <text evidence="2">The sequence shown here is derived from an EMBL/GenBank/DDBJ whole genome shotgun (WGS) entry which is preliminary data.</text>
</comment>
<evidence type="ECO:0000313" key="3">
    <source>
        <dbReference type="Proteomes" id="UP000660745"/>
    </source>
</evidence>
<name>A0A918A711_9ACTN</name>
<accession>A0A918A711</accession>
<proteinExistence type="predicted"/>
<protein>
    <submittedName>
        <fullName evidence="2">Glyoxalase</fullName>
    </submittedName>
</protein>
<dbReference type="PROSITE" id="PS51819">
    <property type="entry name" value="VOC"/>
    <property type="match status" value="1"/>
</dbReference>
<dbReference type="Gene3D" id="3.10.180.10">
    <property type="entry name" value="2,3-Dihydroxybiphenyl 1,2-Dioxygenase, domain 1"/>
    <property type="match status" value="1"/>
</dbReference>
<dbReference type="PANTHER" id="PTHR35908:SF1">
    <property type="entry name" value="CONSERVED PROTEIN"/>
    <property type="match status" value="1"/>
</dbReference>
<feature type="domain" description="VOC" evidence="1">
    <location>
        <begin position="6"/>
        <end position="123"/>
    </location>
</feature>
<dbReference type="Pfam" id="PF18029">
    <property type="entry name" value="Glyoxalase_6"/>
    <property type="match status" value="1"/>
</dbReference>
<dbReference type="InterPro" id="IPR029068">
    <property type="entry name" value="Glyas_Bleomycin-R_OHBP_Dase"/>
</dbReference>
<reference evidence="2" key="1">
    <citation type="journal article" date="2014" name="Int. J. Syst. Evol. Microbiol.">
        <title>Complete genome sequence of Corynebacterium casei LMG S-19264T (=DSM 44701T), isolated from a smear-ripened cheese.</title>
        <authorList>
            <consortium name="US DOE Joint Genome Institute (JGI-PGF)"/>
            <person name="Walter F."/>
            <person name="Albersmeier A."/>
            <person name="Kalinowski J."/>
            <person name="Ruckert C."/>
        </authorList>
    </citation>
    <scope>NUCLEOTIDE SEQUENCE</scope>
    <source>
        <strain evidence="2">CGMCC 4.7430</strain>
    </source>
</reference>
<evidence type="ECO:0000313" key="2">
    <source>
        <dbReference type="EMBL" id="GGP10032.1"/>
    </source>
</evidence>
<gene>
    <name evidence="2" type="ORF">GCM10012278_48060</name>
</gene>
<keyword evidence="3" id="KW-1185">Reference proteome</keyword>
<dbReference type="AlphaFoldDB" id="A0A918A711"/>
<dbReference type="RefSeq" id="WP_189140943.1">
    <property type="nucleotide sequence ID" value="NZ_BMNK01000008.1"/>
</dbReference>
<organism evidence="2 3">
    <name type="scientific">Nonomuraea glycinis</name>
    <dbReference type="NCBI Taxonomy" id="2047744"/>
    <lineage>
        <taxon>Bacteria</taxon>
        <taxon>Bacillati</taxon>
        <taxon>Actinomycetota</taxon>
        <taxon>Actinomycetes</taxon>
        <taxon>Streptosporangiales</taxon>
        <taxon>Streptosporangiaceae</taxon>
        <taxon>Nonomuraea</taxon>
    </lineage>
</organism>